<name>A0A2K1JDS9_PHYPA</name>
<dbReference type="EnsemblPlants" id="Pp3c15_19861V3.1">
    <property type="protein sequence ID" value="PAC:32928991.CDS.1"/>
    <property type="gene ID" value="Pp3c15_19861"/>
</dbReference>
<dbReference type="Proteomes" id="UP000006727">
    <property type="component" value="Chromosome 15"/>
</dbReference>
<reference evidence="1 3" key="1">
    <citation type="journal article" date="2008" name="Science">
        <title>The Physcomitrella genome reveals evolutionary insights into the conquest of land by plants.</title>
        <authorList>
            <person name="Rensing S."/>
            <person name="Lang D."/>
            <person name="Zimmer A."/>
            <person name="Terry A."/>
            <person name="Salamov A."/>
            <person name="Shapiro H."/>
            <person name="Nishiyama T."/>
            <person name="Perroud P.-F."/>
            <person name="Lindquist E."/>
            <person name="Kamisugi Y."/>
            <person name="Tanahashi T."/>
            <person name="Sakakibara K."/>
            <person name="Fujita T."/>
            <person name="Oishi K."/>
            <person name="Shin-I T."/>
            <person name="Kuroki Y."/>
            <person name="Toyoda A."/>
            <person name="Suzuki Y."/>
            <person name="Hashimoto A."/>
            <person name="Yamaguchi K."/>
            <person name="Sugano A."/>
            <person name="Kohara Y."/>
            <person name="Fujiyama A."/>
            <person name="Anterola A."/>
            <person name="Aoki S."/>
            <person name="Ashton N."/>
            <person name="Barbazuk W.B."/>
            <person name="Barker E."/>
            <person name="Bennetzen J."/>
            <person name="Bezanilla M."/>
            <person name="Blankenship R."/>
            <person name="Cho S.H."/>
            <person name="Dutcher S."/>
            <person name="Estelle M."/>
            <person name="Fawcett J.A."/>
            <person name="Gundlach H."/>
            <person name="Hanada K."/>
            <person name="Heyl A."/>
            <person name="Hicks K.A."/>
            <person name="Hugh J."/>
            <person name="Lohr M."/>
            <person name="Mayer K."/>
            <person name="Melkozernov A."/>
            <person name="Murata T."/>
            <person name="Nelson D."/>
            <person name="Pils B."/>
            <person name="Prigge M."/>
            <person name="Reiss B."/>
            <person name="Renner T."/>
            <person name="Rombauts S."/>
            <person name="Rushton P."/>
            <person name="Sanderfoot A."/>
            <person name="Schween G."/>
            <person name="Shiu S.-H."/>
            <person name="Stueber K."/>
            <person name="Theodoulou F.L."/>
            <person name="Tu H."/>
            <person name="Van de Peer Y."/>
            <person name="Verrier P.J."/>
            <person name="Waters E."/>
            <person name="Wood A."/>
            <person name="Yang L."/>
            <person name="Cove D."/>
            <person name="Cuming A."/>
            <person name="Hasebe M."/>
            <person name="Lucas S."/>
            <person name="Mishler D.B."/>
            <person name="Reski R."/>
            <person name="Grigoriev I."/>
            <person name="Quatrano R.S."/>
            <person name="Boore J.L."/>
        </authorList>
    </citation>
    <scope>NUCLEOTIDE SEQUENCE [LARGE SCALE GENOMIC DNA]</scope>
    <source>
        <strain evidence="2 3">cv. Gransden 2004</strain>
    </source>
</reference>
<evidence type="ECO:0000313" key="1">
    <source>
        <dbReference type="EMBL" id="PNR39682.1"/>
    </source>
</evidence>
<organism evidence="1">
    <name type="scientific">Physcomitrium patens</name>
    <name type="common">Spreading-leaved earth moss</name>
    <name type="synonym">Physcomitrella patens</name>
    <dbReference type="NCBI Taxonomy" id="3218"/>
    <lineage>
        <taxon>Eukaryota</taxon>
        <taxon>Viridiplantae</taxon>
        <taxon>Streptophyta</taxon>
        <taxon>Embryophyta</taxon>
        <taxon>Bryophyta</taxon>
        <taxon>Bryophytina</taxon>
        <taxon>Bryopsida</taxon>
        <taxon>Funariidae</taxon>
        <taxon>Funariales</taxon>
        <taxon>Funariaceae</taxon>
        <taxon>Physcomitrium</taxon>
    </lineage>
</organism>
<dbReference type="InParanoid" id="A0A2K1JDS9"/>
<proteinExistence type="predicted"/>
<reference evidence="1 3" key="2">
    <citation type="journal article" date="2018" name="Plant J.">
        <title>The Physcomitrella patens chromosome-scale assembly reveals moss genome structure and evolution.</title>
        <authorList>
            <person name="Lang D."/>
            <person name="Ullrich K.K."/>
            <person name="Murat F."/>
            <person name="Fuchs J."/>
            <person name="Jenkins J."/>
            <person name="Haas F.B."/>
            <person name="Piednoel M."/>
            <person name="Gundlach H."/>
            <person name="Van Bel M."/>
            <person name="Meyberg R."/>
            <person name="Vives C."/>
            <person name="Morata J."/>
            <person name="Symeonidi A."/>
            <person name="Hiss M."/>
            <person name="Muchero W."/>
            <person name="Kamisugi Y."/>
            <person name="Saleh O."/>
            <person name="Blanc G."/>
            <person name="Decker E.L."/>
            <person name="van Gessel N."/>
            <person name="Grimwood J."/>
            <person name="Hayes R.D."/>
            <person name="Graham S.W."/>
            <person name="Gunter L.E."/>
            <person name="McDaniel S.F."/>
            <person name="Hoernstein S.N.W."/>
            <person name="Larsson A."/>
            <person name="Li F.W."/>
            <person name="Perroud P.F."/>
            <person name="Phillips J."/>
            <person name="Ranjan P."/>
            <person name="Rokshar D.S."/>
            <person name="Rothfels C.J."/>
            <person name="Schneider L."/>
            <person name="Shu S."/>
            <person name="Stevenson D.W."/>
            <person name="Thummler F."/>
            <person name="Tillich M."/>
            <person name="Villarreal Aguilar J.C."/>
            <person name="Widiez T."/>
            <person name="Wong G.K."/>
            <person name="Wymore A."/>
            <person name="Zhang Y."/>
            <person name="Zimmer A.D."/>
            <person name="Quatrano R.S."/>
            <person name="Mayer K.F.X."/>
            <person name="Goodstein D."/>
            <person name="Casacuberta J.M."/>
            <person name="Vandepoele K."/>
            <person name="Reski R."/>
            <person name="Cuming A.C."/>
            <person name="Tuskan G.A."/>
            <person name="Maumus F."/>
            <person name="Salse J."/>
            <person name="Schmutz J."/>
            <person name="Rensing S.A."/>
        </authorList>
    </citation>
    <scope>NUCLEOTIDE SEQUENCE [LARGE SCALE GENOMIC DNA]</scope>
    <source>
        <strain evidence="2 3">cv. Gransden 2004</strain>
    </source>
</reference>
<accession>A0A2K1JDS9</accession>
<reference evidence="2" key="3">
    <citation type="submission" date="2020-12" db="UniProtKB">
        <authorList>
            <consortium name="EnsemblPlants"/>
        </authorList>
    </citation>
    <scope>IDENTIFICATION</scope>
</reference>
<sequence length="73" mass="8696">MECKFILINIPSDVEVKSYHLLTTRTLIREMSTHDKKYQDEYANYSKQLVLYMTEHIRVSKPCEPSRPPNEHV</sequence>
<evidence type="ECO:0000313" key="2">
    <source>
        <dbReference type="EnsemblPlants" id="PAC:32928991.CDS.1"/>
    </source>
</evidence>
<dbReference type="Gramene" id="Pp3c15_19861V3.1">
    <property type="protein sequence ID" value="PAC:32928991.CDS.1"/>
    <property type="gene ID" value="Pp3c15_19861"/>
</dbReference>
<gene>
    <name evidence="1" type="ORF">PHYPA_019961</name>
</gene>
<dbReference type="EMBL" id="ABEU02000015">
    <property type="protein sequence ID" value="PNR39682.1"/>
    <property type="molecule type" value="Genomic_DNA"/>
</dbReference>
<keyword evidence="3" id="KW-1185">Reference proteome</keyword>
<dbReference type="AlphaFoldDB" id="A0A2K1JDS9"/>
<protein>
    <submittedName>
        <fullName evidence="1 2">Uncharacterized protein</fullName>
    </submittedName>
</protein>
<evidence type="ECO:0000313" key="3">
    <source>
        <dbReference type="Proteomes" id="UP000006727"/>
    </source>
</evidence>